<organism evidence="11 12">
    <name type="scientific">Metallumcola ferriviriculae</name>
    <dbReference type="NCBI Taxonomy" id="3039180"/>
    <lineage>
        <taxon>Bacteria</taxon>
        <taxon>Bacillati</taxon>
        <taxon>Bacillota</taxon>
        <taxon>Clostridia</taxon>
        <taxon>Neomoorellales</taxon>
        <taxon>Desulfitibacteraceae</taxon>
        <taxon>Metallumcola</taxon>
    </lineage>
</organism>
<evidence type="ECO:0000256" key="3">
    <source>
        <dbReference type="ARBA" id="ARBA00022679"/>
    </source>
</evidence>
<dbReference type="Gene3D" id="1.10.10.1600">
    <property type="entry name" value="Bacterial DNA polymerase III alpha subunit, thumb domain"/>
    <property type="match status" value="1"/>
</dbReference>
<dbReference type="GO" id="GO:0006260">
    <property type="term" value="P:DNA replication"/>
    <property type="evidence" value="ECO:0007669"/>
    <property type="project" value="UniProtKB-KW"/>
</dbReference>
<keyword evidence="6" id="KW-0227">DNA damage</keyword>
<dbReference type="NCBIfam" id="TIGR00594">
    <property type="entry name" value="polc"/>
    <property type="match status" value="1"/>
</dbReference>
<keyword evidence="12" id="KW-1185">Reference proteome</keyword>
<dbReference type="Gene3D" id="1.10.150.870">
    <property type="match status" value="1"/>
</dbReference>
<dbReference type="InterPro" id="IPR004805">
    <property type="entry name" value="DnaE2/DnaE/PolC"/>
</dbReference>
<dbReference type="SUPFAM" id="SSF89550">
    <property type="entry name" value="PHP domain-like"/>
    <property type="match status" value="1"/>
</dbReference>
<feature type="domain" description="Polymerase/histidinol phosphatase N-terminal" evidence="10">
    <location>
        <begin position="4"/>
        <end position="71"/>
    </location>
</feature>
<dbReference type="EMBL" id="CP121694">
    <property type="protein sequence ID" value="WRO21918.1"/>
    <property type="molecule type" value="Genomic_DNA"/>
</dbReference>
<dbReference type="Pfam" id="PF17657">
    <property type="entry name" value="DNA_pol3_finger"/>
    <property type="match status" value="1"/>
</dbReference>
<dbReference type="SMART" id="SM00481">
    <property type="entry name" value="POLIIIAc"/>
    <property type="match status" value="1"/>
</dbReference>
<dbReference type="InterPro" id="IPR011708">
    <property type="entry name" value="DNA_pol3_alpha_NTPase_dom"/>
</dbReference>
<evidence type="ECO:0000259" key="10">
    <source>
        <dbReference type="SMART" id="SM00481"/>
    </source>
</evidence>
<dbReference type="Proteomes" id="UP001329915">
    <property type="component" value="Chromosome"/>
</dbReference>
<dbReference type="Gene3D" id="3.20.20.140">
    <property type="entry name" value="Metal-dependent hydrolases"/>
    <property type="match status" value="1"/>
</dbReference>
<comment type="catalytic activity">
    <reaction evidence="9">
        <text>DNA(n) + a 2'-deoxyribonucleoside 5'-triphosphate = DNA(n+1) + diphosphate</text>
        <dbReference type="Rhea" id="RHEA:22508"/>
        <dbReference type="Rhea" id="RHEA-COMP:17339"/>
        <dbReference type="Rhea" id="RHEA-COMP:17340"/>
        <dbReference type="ChEBI" id="CHEBI:33019"/>
        <dbReference type="ChEBI" id="CHEBI:61560"/>
        <dbReference type="ChEBI" id="CHEBI:173112"/>
        <dbReference type="EC" id="2.7.7.7"/>
    </reaction>
</comment>
<dbReference type="InterPro" id="IPR003141">
    <property type="entry name" value="Pol/His_phosphatase_N"/>
</dbReference>
<keyword evidence="2" id="KW-0963">Cytoplasm</keyword>
<dbReference type="KEGG" id="dbc:MFMK1_001739"/>
<keyword evidence="7" id="KW-0239">DNA-directed DNA polymerase</keyword>
<dbReference type="InterPro" id="IPR004013">
    <property type="entry name" value="PHP_dom"/>
</dbReference>
<dbReference type="InterPro" id="IPR029460">
    <property type="entry name" value="DNAPol_HHH"/>
</dbReference>
<evidence type="ECO:0000313" key="12">
    <source>
        <dbReference type="Proteomes" id="UP001329915"/>
    </source>
</evidence>
<reference evidence="11 12" key="1">
    <citation type="submission" date="2023-04" db="EMBL/GenBank/DDBJ databases">
        <authorList>
            <person name="Hsu D."/>
        </authorList>
    </citation>
    <scope>NUCLEOTIDE SEQUENCE [LARGE SCALE GENOMIC DNA]</scope>
    <source>
        <strain evidence="11 12">MK1</strain>
    </source>
</reference>
<dbReference type="CDD" id="cd04485">
    <property type="entry name" value="DnaE_OBF"/>
    <property type="match status" value="1"/>
</dbReference>
<dbReference type="PANTHER" id="PTHR32294:SF4">
    <property type="entry name" value="ERROR-PRONE DNA POLYMERASE"/>
    <property type="match status" value="1"/>
</dbReference>
<name>A0AAU0UMT0_9FIRM</name>
<evidence type="ECO:0000256" key="1">
    <source>
        <dbReference type="ARBA" id="ARBA00012417"/>
    </source>
</evidence>
<keyword evidence="5" id="KW-0235">DNA replication</keyword>
<dbReference type="EC" id="2.7.7.7" evidence="1"/>
<evidence type="ECO:0000256" key="4">
    <source>
        <dbReference type="ARBA" id="ARBA00022695"/>
    </source>
</evidence>
<gene>
    <name evidence="11" type="ORF">MFMK1_001739</name>
</gene>
<dbReference type="InterPro" id="IPR041931">
    <property type="entry name" value="DNA_pol3_alpha_thumb_dom"/>
</dbReference>
<accession>A0AAU0UMT0</accession>
<keyword evidence="8" id="KW-0234">DNA repair</keyword>
<dbReference type="GO" id="GO:0008408">
    <property type="term" value="F:3'-5' exonuclease activity"/>
    <property type="evidence" value="ECO:0007669"/>
    <property type="project" value="InterPro"/>
</dbReference>
<dbReference type="Pfam" id="PF07733">
    <property type="entry name" value="DNA_pol3_alpha"/>
    <property type="match status" value="1"/>
</dbReference>
<dbReference type="InterPro" id="IPR016195">
    <property type="entry name" value="Pol/histidinol_Pase-like"/>
</dbReference>
<evidence type="ECO:0000256" key="6">
    <source>
        <dbReference type="ARBA" id="ARBA00022763"/>
    </source>
</evidence>
<dbReference type="Pfam" id="PF14579">
    <property type="entry name" value="HHH_6"/>
    <property type="match status" value="1"/>
</dbReference>
<evidence type="ECO:0000313" key="11">
    <source>
        <dbReference type="EMBL" id="WRO21918.1"/>
    </source>
</evidence>
<dbReference type="InterPro" id="IPR040982">
    <property type="entry name" value="DNA_pol3_finger"/>
</dbReference>
<keyword evidence="4" id="KW-0548">Nucleotidyltransferase</keyword>
<dbReference type="GO" id="GO:0003887">
    <property type="term" value="F:DNA-directed DNA polymerase activity"/>
    <property type="evidence" value="ECO:0007669"/>
    <property type="project" value="UniProtKB-KW"/>
</dbReference>
<dbReference type="PANTHER" id="PTHR32294">
    <property type="entry name" value="DNA POLYMERASE III SUBUNIT ALPHA"/>
    <property type="match status" value="1"/>
</dbReference>
<dbReference type="Pfam" id="PF02811">
    <property type="entry name" value="PHP"/>
    <property type="match status" value="1"/>
</dbReference>
<dbReference type="GO" id="GO:0006281">
    <property type="term" value="P:DNA repair"/>
    <property type="evidence" value="ECO:0007669"/>
    <property type="project" value="UniProtKB-KW"/>
</dbReference>
<evidence type="ECO:0000256" key="9">
    <source>
        <dbReference type="ARBA" id="ARBA00049244"/>
    </source>
</evidence>
<evidence type="ECO:0000256" key="2">
    <source>
        <dbReference type="ARBA" id="ARBA00022490"/>
    </source>
</evidence>
<evidence type="ECO:0000256" key="5">
    <source>
        <dbReference type="ARBA" id="ARBA00022705"/>
    </source>
</evidence>
<evidence type="ECO:0000256" key="7">
    <source>
        <dbReference type="ARBA" id="ARBA00022932"/>
    </source>
</evidence>
<keyword evidence="3" id="KW-0808">Transferase</keyword>
<proteinExistence type="predicted"/>
<protein>
    <recommendedName>
        <fullName evidence="1">DNA-directed DNA polymerase</fullName>
        <ecNumber evidence="1">2.7.7.7</ecNumber>
    </recommendedName>
</protein>
<evidence type="ECO:0000256" key="8">
    <source>
        <dbReference type="ARBA" id="ARBA00023204"/>
    </source>
</evidence>
<dbReference type="RefSeq" id="WP_366924744.1">
    <property type="nucleotide sequence ID" value="NZ_CP121694.1"/>
</dbReference>
<sequence length="1013" mass="113510">MSFIHLHCHSNFSFLDGASSIKELVSTAASFDMPALAITDHNNVSAAAFFFKEARAAGIKPIQGVEISTPGGYHLVLLAKNPNGYANLCALLTKAYLNSPRGNPIASWDSLTECNDVIALSACRQGEIPKFILKGRFQEAKLAAQRYCRIFGRDSFYLELEAPLLPGSISLNRHLAQLAAELDIKMTASNNVHYHRKQRFQLQDLLTCVRTLTTLNSVHPERHLHGEYYLKNATAMVELFHDYPQAAANTVEIAHRCQPVFSGQKAKIPQVPSLAGSSPIKTLRQLTFSGAQRRYGQVSQKLIQRLNHELKIISALGFCEYFLLVWDVTRYARKENIRFAGRGSAADSVVAYCLGLTEVDAFNRNLLFERFLSMERAEQPDIDLDIDARYRDKVAAYVFDTYGEDNVASVCTFNTYHARSAVRDLGKALEIPETMIDTLAKRLPHVHADQINSVWQNLPELRELDPRPYRQLLHYCGEAAGFPRFPGTHLGGLVVSSEPLTNITPLQQSAKGAIITQFDKDGVESLGLLKLDLLSLRTMSAVEDAAVNIRQKNQHFDYETIPLNDKETFSLLNSGNTIGIFQLESPAQRSLQRKLGAENMEDIVASLALIRPGPIKGNMVDPFIRRRLGQESVSYLHPKLKPILEKTYGVVLFQEQVIEIATAIAGFTPGDADRLRRVMSHARSHEEMAAIGQEFIDKAVDKGIDRTTAETIYSYIMGYASYGFCEAHAAAFANTAYKTAYLTRHHPAEFFAAVLSNYPMGYYSPDTIAQEVRRRGIGLKLPDINISTDKFTVEDTSIRISLAKVHQMDKKSLANILTARQEKAFSSPADFCHRAKASRPVTENLILCGAFDALYPNRRQLLWQLAELVRQDGLFTATQFDQNIPDFSFTEKLDWERDILGMDVRQHYMARFRTMLNKKRIMSTAAAKDSPQASLTVAGKVINPHRPPTRSGRITVFFSLEDEFGLLDVTMFERQYQRFGQLIFGQSHPVLTVTGTWSDNCLILQHAAPLAKN</sequence>
<dbReference type="AlphaFoldDB" id="A0AAU0UMT0"/>